<organism evidence="1">
    <name type="scientific">uncultured Caudovirales phage</name>
    <dbReference type="NCBI Taxonomy" id="2100421"/>
    <lineage>
        <taxon>Viruses</taxon>
        <taxon>Duplodnaviria</taxon>
        <taxon>Heunggongvirae</taxon>
        <taxon>Uroviricota</taxon>
        <taxon>Caudoviricetes</taxon>
        <taxon>Peduoviridae</taxon>
        <taxon>Maltschvirus</taxon>
        <taxon>Maltschvirus maltsch</taxon>
    </lineage>
</organism>
<protein>
    <submittedName>
        <fullName evidence="1">Uncharacterized protein</fullName>
    </submittedName>
</protein>
<proteinExistence type="predicted"/>
<reference evidence="1" key="1">
    <citation type="submission" date="2020-04" db="EMBL/GenBank/DDBJ databases">
        <authorList>
            <person name="Chiriac C."/>
            <person name="Salcher M."/>
            <person name="Ghai R."/>
            <person name="Kavagutti S V."/>
        </authorList>
    </citation>
    <scope>NUCLEOTIDE SEQUENCE</scope>
</reference>
<sequence length="231" mass="26173">MARGTTLSALRDMLRAEIGASSNVAMGINTQDQYDHVLRRTQARLWADHDWPFGFIERDEALQKDERYYAFDNDIDYDRISVANVRFGDIWYPMEYGITPEHFNSFNSDNGDTSAPAMRWQHYEGNQFEVWPIPSETGQSLRFRAIKKLPVLLSPADTAVLDDNLIVLFAAAELLARSKAADAPAKLAQATSHYNKLRGNSNKNDRFIFGGGVHTGDNLRNIGGRFVRDDR</sequence>
<evidence type="ECO:0000313" key="1">
    <source>
        <dbReference type="EMBL" id="CAB4135543.1"/>
    </source>
</evidence>
<dbReference type="EMBL" id="LR796301">
    <property type="protein sequence ID" value="CAB4135543.1"/>
    <property type="molecule type" value="Genomic_DNA"/>
</dbReference>
<dbReference type="Pfam" id="PF24175">
    <property type="entry name" value="SU10_adaptor"/>
    <property type="match status" value="1"/>
</dbReference>
<accession>A0A6J5LQM9</accession>
<gene>
    <name evidence="1" type="ORF">UFOVP291_39</name>
</gene>
<dbReference type="InterPro" id="IPR056209">
    <property type="entry name" value="SU10_adaptor"/>
</dbReference>
<name>A0A6J5LQM9_9CAUD</name>